<dbReference type="InterPro" id="IPR013025">
    <property type="entry name" value="Ribosomal_uL23-like"/>
</dbReference>
<keyword evidence="2" id="KW-0689">Ribosomal protein</keyword>
<name>A0AAP0FVL8_9ASPA</name>
<sequence>MHWIELFFCVKVISIHSHRLPGKGRRMGPLMGHTMHYRRMIMTLQPGSYIPPLLEKRTGSKSNERKTFLKNFYPEHTQWSRSVDSQLQVKSNPTASLWERS</sequence>
<accession>A0AAP0FVL8</accession>
<organism evidence="4 5">
    <name type="scientific">Platanthera zijinensis</name>
    <dbReference type="NCBI Taxonomy" id="2320716"/>
    <lineage>
        <taxon>Eukaryota</taxon>
        <taxon>Viridiplantae</taxon>
        <taxon>Streptophyta</taxon>
        <taxon>Embryophyta</taxon>
        <taxon>Tracheophyta</taxon>
        <taxon>Spermatophyta</taxon>
        <taxon>Magnoliopsida</taxon>
        <taxon>Liliopsida</taxon>
        <taxon>Asparagales</taxon>
        <taxon>Orchidaceae</taxon>
        <taxon>Orchidoideae</taxon>
        <taxon>Orchideae</taxon>
        <taxon>Orchidinae</taxon>
        <taxon>Platanthera</taxon>
    </lineage>
</organism>
<evidence type="ECO:0000256" key="2">
    <source>
        <dbReference type="ARBA" id="ARBA00022980"/>
    </source>
</evidence>
<evidence type="ECO:0000256" key="1">
    <source>
        <dbReference type="ARBA" id="ARBA00006700"/>
    </source>
</evidence>
<dbReference type="GO" id="GO:0006412">
    <property type="term" value="P:translation"/>
    <property type="evidence" value="ECO:0007669"/>
    <property type="project" value="InterPro"/>
</dbReference>
<dbReference type="GO" id="GO:1990904">
    <property type="term" value="C:ribonucleoprotein complex"/>
    <property type="evidence" value="ECO:0007669"/>
    <property type="project" value="UniProtKB-KW"/>
</dbReference>
<dbReference type="Gene3D" id="3.30.70.330">
    <property type="match status" value="1"/>
</dbReference>
<evidence type="ECO:0000256" key="3">
    <source>
        <dbReference type="ARBA" id="ARBA00023274"/>
    </source>
</evidence>
<dbReference type="EMBL" id="JBBWWQ010000020">
    <property type="protein sequence ID" value="KAK8916936.1"/>
    <property type="molecule type" value="Genomic_DNA"/>
</dbReference>
<reference evidence="4 5" key="1">
    <citation type="journal article" date="2022" name="Nat. Plants">
        <title>Genomes of leafy and leafless Platanthera orchids illuminate the evolution of mycoheterotrophy.</title>
        <authorList>
            <person name="Li M.H."/>
            <person name="Liu K.W."/>
            <person name="Li Z."/>
            <person name="Lu H.C."/>
            <person name="Ye Q.L."/>
            <person name="Zhang D."/>
            <person name="Wang J.Y."/>
            <person name="Li Y.F."/>
            <person name="Zhong Z.M."/>
            <person name="Liu X."/>
            <person name="Yu X."/>
            <person name="Liu D.K."/>
            <person name="Tu X.D."/>
            <person name="Liu B."/>
            <person name="Hao Y."/>
            <person name="Liao X.Y."/>
            <person name="Jiang Y.T."/>
            <person name="Sun W.H."/>
            <person name="Chen J."/>
            <person name="Chen Y.Q."/>
            <person name="Ai Y."/>
            <person name="Zhai J.W."/>
            <person name="Wu S.S."/>
            <person name="Zhou Z."/>
            <person name="Hsiao Y.Y."/>
            <person name="Wu W.L."/>
            <person name="Chen Y.Y."/>
            <person name="Lin Y.F."/>
            <person name="Hsu J.L."/>
            <person name="Li C.Y."/>
            <person name="Wang Z.W."/>
            <person name="Zhao X."/>
            <person name="Zhong W.Y."/>
            <person name="Ma X.K."/>
            <person name="Ma L."/>
            <person name="Huang J."/>
            <person name="Chen G.Z."/>
            <person name="Huang M.Z."/>
            <person name="Huang L."/>
            <person name="Peng D.H."/>
            <person name="Luo Y.B."/>
            <person name="Zou S.Q."/>
            <person name="Chen S.P."/>
            <person name="Lan S."/>
            <person name="Tsai W.C."/>
            <person name="Van de Peer Y."/>
            <person name="Liu Z.J."/>
        </authorList>
    </citation>
    <scope>NUCLEOTIDE SEQUENCE [LARGE SCALE GENOMIC DNA]</scope>
    <source>
        <strain evidence="4">Lor287</strain>
    </source>
</reference>
<evidence type="ECO:0000313" key="4">
    <source>
        <dbReference type="EMBL" id="KAK8916936.1"/>
    </source>
</evidence>
<dbReference type="Proteomes" id="UP001418222">
    <property type="component" value="Unassembled WGS sequence"/>
</dbReference>
<comment type="similarity">
    <text evidence="1">Belongs to the universal ribosomal protein uL23 family.</text>
</comment>
<comment type="caution">
    <text evidence="4">The sequence shown here is derived from an EMBL/GenBank/DDBJ whole genome shotgun (WGS) entry which is preliminary data.</text>
</comment>
<dbReference type="InterPro" id="IPR012678">
    <property type="entry name" value="Ribosomal_uL23/eL15/eS24_sf"/>
</dbReference>
<dbReference type="InterPro" id="IPR012677">
    <property type="entry name" value="Nucleotide-bd_a/b_plait_sf"/>
</dbReference>
<dbReference type="AlphaFoldDB" id="A0AAP0FVL8"/>
<gene>
    <name evidence="4" type="ORF">KSP39_PZI022388</name>
</gene>
<protein>
    <recommendedName>
        <fullName evidence="6">Ribosomal protein L23</fullName>
    </recommendedName>
</protein>
<evidence type="ECO:0000313" key="5">
    <source>
        <dbReference type="Proteomes" id="UP001418222"/>
    </source>
</evidence>
<dbReference type="GO" id="GO:0003735">
    <property type="term" value="F:structural constituent of ribosome"/>
    <property type="evidence" value="ECO:0007669"/>
    <property type="project" value="InterPro"/>
</dbReference>
<keyword evidence="5" id="KW-1185">Reference proteome</keyword>
<dbReference type="GO" id="GO:0005840">
    <property type="term" value="C:ribosome"/>
    <property type="evidence" value="ECO:0007669"/>
    <property type="project" value="UniProtKB-KW"/>
</dbReference>
<dbReference type="Pfam" id="PF00276">
    <property type="entry name" value="Ribosomal_L23"/>
    <property type="match status" value="1"/>
</dbReference>
<evidence type="ECO:0008006" key="6">
    <source>
        <dbReference type="Google" id="ProtNLM"/>
    </source>
</evidence>
<dbReference type="SUPFAM" id="SSF54189">
    <property type="entry name" value="Ribosomal proteins S24e, L23 and L15e"/>
    <property type="match status" value="1"/>
</dbReference>
<proteinExistence type="inferred from homology"/>
<keyword evidence="3" id="KW-0687">Ribonucleoprotein</keyword>